<evidence type="ECO:0000313" key="1">
    <source>
        <dbReference type="EMBL" id="KAF2809592.1"/>
    </source>
</evidence>
<name>A0A6A6YL38_9PEZI</name>
<proteinExistence type="predicted"/>
<sequence length="58" mass="6268">MRSKGTIKVASSLLGYFVNVYMLTRVGRLGLFGTGGSWLVILENASAKQRTLPHVGCI</sequence>
<dbReference type="RefSeq" id="XP_033576556.1">
    <property type="nucleotide sequence ID" value="XM_033714292.1"/>
</dbReference>
<dbReference type="AlphaFoldDB" id="A0A6A6YL38"/>
<reference evidence="1 3" key="1">
    <citation type="journal article" date="2020" name="Stud. Mycol.">
        <title>101 Dothideomycetes genomes: a test case for predicting lifestyles and emergence of pathogens.</title>
        <authorList>
            <person name="Haridas S."/>
            <person name="Albert R."/>
            <person name="Binder M."/>
            <person name="Bloem J."/>
            <person name="Labutti K."/>
            <person name="Salamov A."/>
            <person name="Andreopoulos B."/>
            <person name="Baker S."/>
            <person name="Barry K."/>
            <person name="Bills G."/>
            <person name="Bluhm B."/>
            <person name="Cannon C."/>
            <person name="Castanera R."/>
            <person name="Culley D."/>
            <person name="Daum C."/>
            <person name="Ezra D."/>
            <person name="Gonzalez J."/>
            <person name="Henrissat B."/>
            <person name="Kuo A."/>
            <person name="Liang C."/>
            <person name="Lipzen A."/>
            <person name="Lutzoni F."/>
            <person name="Magnuson J."/>
            <person name="Mondo S."/>
            <person name="Nolan M."/>
            <person name="Ohm R."/>
            <person name="Pangilinan J."/>
            <person name="Park H.-J."/>
            <person name="Ramirez L."/>
            <person name="Alfaro M."/>
            <person name="Sun H."/>
            <person name="Tritt A."/>
            <person name="Yoshinaga Y."/>
            <person name="Zwiers L.-H."/>
            <person name="Turgeon B."/>
            <person name="Goodwin S."/>
            <person name="Spatafora J."/>
            <person name="Crous P."/>
            <person name="Grigoriev I."/>
        </authorList>
    </citation>
    <scope>NUCLEOTIDE SEQUENCE</scope>
    <source>
        <strain evidence="1 3">CBS 304.34</strain>
    </source>
</reference>
<accession>A0A6A6YL38</accession>
<organism evidence="1">
    <name type="scientific">Mytilinidion resinicola</name>
    <dbReference type="NCBI Taxonomy" id="574789"/>
    <lineage>
        <taxon>Eukaryota</taxon>
        <taxon>Fungi</taxon>
        <taxon>Dikarya</taxon>
        <taxon>Ascomycota</taxon>
        <taxon>Pezizomycotina</taxon>
        <taxon>Dothideomycetes</taxon>
        <taxon>Pleosporomycetidae</taxon>
        <taxon>Mytilinidiales</taxon>
        <taxon>Mytilinidiaceae</taxon>
        <taxon>Mytilinidion</taxon>
    </lineage>
</organism>
<reference evidence="3" key="2">
    <citation type="submission" date="2020-04" db="EMBL/GenBank/DDBJ databases">
        <authorList>
            <consortium name="NCBI Genome Project"/>
        </authorList>
    </citation>
    <scope>NUCLEOTIDE SEQUENCE</scope>
    <source>
        <strain evidence="3">CBS 304.34</strain>
    </source>
</reference>
<dbReference type="EMBL" id="MU003701">
    <property type="protein sequence ID" value="KAF2809592.1"/>
    <property type="molecule type" value="Genomic_DNA"/>
</dbReference>
<evidence type="ECO:0000313" key="2">
    <source>
        <dbReference type="Proteomes" id="UP000504636"/>
    </source>
</evidence>
<protein>
    <submittedName>
        <fullName evidence="1 3">Uncharacterized protein</fullName>
    </submittedName>
</protein>
<keyword evidence="2" id="KW-1185">Reference proteome</keyword>
<evidence type="ECO:0000313" key="3">
    <source>
        <dbReference type="RefSeq" id="XP_033576556.1"/>
    </source>
</evidence>
<reference evidence="3" key="3">
    <citation type="submission" date="2025-04" db="UniProtKB">
        <authorList>
            <consortium name="RefSeq"/>
        </authorList>
    </citation>
    <scope>IDENTIFICATION</scope>
    <source>
        <strain evidence="3">CBS 304.34</strain>
    </source>
</reference>
<gene>
    <name evidence="1 3" type="ORF">BDZ99DRAFT_32300</name>
</gene>
<dbReference type="Proteomes" id="UP000504636">
    <property type="component" value="Unplaced"/>
</dbReference>
<dbReference type="GeneID" id="54455185"/>